<feature type="transmembrane region" description="Helical" evidence="1">
    <location>
        <begin position="170"/>
        <end position="193"/>
    </location>
</feature>
<reference evidence="2 3" key="1">
    <citation type="submission" date="2019-06" db="EMBL/GenBank/DDBJ databases">
        <title>Sequencing the genomes of 1000 actinobacteria strains.</title>
        <authorList>
            <person name="Klenk H.-P."/>
        </authorList>
    </citation>
    <scope>NUCLEOTIDE SEQUENCE [LARGE SCALE GENOMIC DNA]</scope>
    <source>
        <strain evidence="2 3">DSM 18935</strain>
    </source>
</reference>
<organism evidence="2 3">
    <name type="scientific">Marihabitans asiaticum</name>
    <dbReference type="NCBI Taxonomy" id="415218"/>
    <lineage>
        <taxon>Bacteria</taxon>
        <taxon>Bacillati</taxon>
        <taxon>Actinomycetota</taxon>
        <taxon>Actinomycetes</taxon>
        <taxon>Micrococcales</taxon>
        <taxon>Intrasporangiaceae</taxon>
        <taxon>Marihabitans</taxon>
    </lineage>
</organism>
<keyword evidence="1" id="KW-0812">Transmembrane</keyword>
<keyword evidence="1" id="KW-1133">Transmembrane helix</keyword>
<evidence type="ECO:0000313" key="2">
    <source>
        <dbReference type="EMBL" id="TWD13868.1"/>
    </source>
</evidence>
<protein>
    <submittedName>
        <fullName evidence="2">Uncharacterized protein</fullName>
    </submittedName>
</protein>
<evidence type="ECO:0000256" key="1">
    <source>
        <dbReference type="SAM" id="Phobius"/>
    </source>
</evidence>
<name>A0A560W8D2_9MICO</name>
<proteinExistence type="predicted"/>
<keyword evidence="1" id="KW-0472">Membrane</keyword>
<dbReference type="RefSeq" id="WP_144857924.1">
    <property type="nucleotide sequence ID" value="NZ_BAAAYT010000002.1"/>
</dbReference>
<dbReference type="Proteomes" id="UP000315628">
    <property type="component" value="Unassembled WGS sequence"/>
</dbReference>
<dbReference type="AlphaFoldDB" id="A0A560W8D2"/>
<comment type="caution">
    <text evidence="2">The sequence shown here is derived from an EMBL/GenBank/DDBJ whole genome shotgun (WGS) entry which is preliminary data.</text>
</comment>
<dbReference type="EMBL" id="VIUW01000004">
    <property type="protein sequence ID" value="TWD13868.1"/>
    <property type="molecule type" value="Genomic_DNA"/>
</dbReference>
<keyword evidence="3" id="KW-1185">Reference proteome</keyword>
<gene>
    <name evidence="2" type="ORF">FB557_2510</name>
</gene>
<evidence type="ECO:0000313" key="3">
    <source>
        <dbReference type="Proteomes" id="UP000315628"/>
    </source>
</evidence>
<sequence>MPHLITRVLTALLAVAGLLCAAVGLWFMTQLGSDGRATFRAQPGEQVVVLGPNVINRVESPVDLQATTADGSPVWLGAARPSDAESVIEGAPAMRATGVSVPGWTLETATASGEGQTSPQSYDLWQDTRTGTGSVAMTLNQAAAPQTVVIAAAEGQTVDEVTLSVADQSWFTTAVVLTLGGLLLLGVAAYLLLRTLRPRRDTTVKETD</sequence>
<dbReference type="OrthoDB" id="4865411at2"/>
<accession>A0A560W8D2</accession>